<protein>
    <submittedName>
        <fullName evidence="3">Nitrate reductase molybdenum cofactor assembly chaperone</fullName>
    </submittedName>
</protein>
<keyword evidence="4" id="KW-1185">Reference proteome</keyword>
<dbReference type="Gene3D" id="1.10.3480.10">
    <property type="entry name" value="TorD-like"/>
    <property type="match status" value="1"/>
</dbReference>
<dbReference type="InterPro" id="IPR003765">
    <property type="entry name" value="NO3_reductase_chaperone_NarJ"/>
</dbReference>
<accession>A0ABZ0WJP7</accession>
<name>A0ABZ0WJP7_9BURK</name>
<dbReference type="PANTHER" id="PTHR43680">
    <property type="entry name" value="NITRATE REDUCTASE MOLYBDENUM COFACTOR ASSEMBLY CHAPERONE"/>
    <property type="match status" value="1"/>
</dbReference>
<dbReference type="PANTHER" id="PTHR43680:SF2">
    <property type="entry name" value="NITRATE REDUCTASE MOLYBDENUM COFACTOR ASSEMBLY CHAPERONE NARJ"/>
    <property type="match status" value="1"/>
</dbReference>
<dbReference type="Pfam" id="PF02613">
    <property type="entry name" value="Nitrate_red_del"/>
    <property type="match status" value="1"/>
</dbReference>
<dbReference type="InterPro" id="IPR020945">
    <property type="entry name" value="DMSO/NO3_reduct_chaperone"/>
</dbReference>
<evidence type="ECO:0000256" key="2">
    <source>
        <dbReference type="SAM" id="MobiDB-lite"/>
    </source>
</evidence>
<dbReference type="EMBL" id="CP139965">
    <property type="protein sequence ID" value="WQD77552.1"/>
    <property type="molecule type" value="Genomic_DNA"/>
</dbReference>
<sequence>MTSRTLSSHGLPVTLRALARLLDYPDAAMRADLPDVREALHAQAVLGAARLAALDALIDTLIARPGLESEAVYVDLFDRGRGTALHLFEHVHGDSRDRGPAMIDLIQTYEAAGMYLASNELPDHLTVLLEYASTQPPQSAVGLLGEVAHIVQTIFSALTKRESDYASVLGALLDLAGQPAQPVAVPAEPALDESWSEPEAFGACPSASISPDAQATAQAAAQAGAPQPIRIVRGAAASHRSSSSPSSSQGASA</sequence>
<dbReference type="Proteomes" id="UP001325479">
    <property type="component" value="Chromosome"/>
</dbReference>
<feature type="compositionally biased region" description="Low complexity" evidence="2">
    <location>
        <begin position="213"/>
        <end position="227"/>
    </location>
</feature>
<evidence type="ECO:0000256" key="1">
    <source>
        <dbReference type="ARBA" id="ARBA00023063"/>
    </source>
</evidence>
<dbReference type="SUPFAM" id="SSF89155">
    <property type="entry name" value="TorD-like"/>
    <property type="match status" value="1"/>
</dbReference>
<evidence type="ECO:0000313" key="4">
    <source>
        <dbReference type="Proteomes" id="UP001325479"/>
    </source>
</evidence>
<dbReference type="InterPro" id="IPR036411">
    <property type="entry name" value="TorD-like_sf"/>
</dbReference>
<dbReference type="RefSeq" id="WP_114811514.1">
    <property type="nucleotide sequence ID" value="NZ_CP139965.1"/>
</dbReference>
<evidence type="ECO:0000313" key="3">
    <source>
        <dbReference type="EMBL" id="WQD77552.1"/>
    </source>
</evidence>
<reference evidence="3 4" key="1">
    <citation type="submission" date="2023-12" db="EMBL/GenBank/DDBJ databases">
        <title>Genome sequencing and assembly of bacterial species from a model synthetic community.</title>
        <authorList>
            <person name="Hogle S.L."/>
        </authorList>
    </citation>
    <scope>NUCLEOTIDE SEQUENCE [LARGE SCALE GENOMIC DNA]</scope>
    <source>
        <strain evidence="3 4">HAMBI 2494</strain>
    </source>
</reference>
<organism evidence="3 4">
    <name type="scientific">Paraburkholderia kururiensis</name>
    <dbReference type="NCBI Taxonomy" id="984307"/>
    <lineage>
        <taxon>Bacteria</taxon>
        <taxon>Pseudomonadati</taxon>
        <taxon>Pseudomonadota</taxon>
        <taxon>Betaproteobacteria</taxon>
        <taxon>Burkholderiales</taxon>
        <taxon>Burkholderiaceae</taxon>
        <taxon>Paraburkholderia</taxon>
    </lineage>
</organism>
<proteinExistence type="predicted"/>
<feature type="region of interest" description="Disordered" evidence="2">
    <location>
        <begin position="194"/>
        <end position="253"/>
    </location>
</feature>
<keyword evidence="1" id="KW-0534">Nitrate assimilation</keyword>
<dbReference type="NCBIfam" id="TIGR00684">
    <property type="entry name" value="narJ"/>
    <property type="match status" value="1"/>
</dbReference>
<feature type="compositionally biased region" description="Low complexity" evidence="2">
    <location>
        <begin position="235"/>
        <end position="253"/>
    </location>
</feature>
<gene>
    <name evidence="3" type="primary">narJ</name>
    <name evidence="3" type="ORF">U0042_26470</name>
</gene>